<dbReference type="Pfam" id="PF05378">
    <property type="entry name" value="Hydant_A_N"/>
    <property type="match status" value="1"/>
</dbReference>
<protein>
    <recommendedName>
        <fullName evidence="1">Hydantoinase/oxoprolinase N-terminal domain-containing protein</fullName>
    </recommendedName>
</protein>
<dbReference type="PANTHER" id="PTHR11365:SF23">
    <property type="entry name" value="HYPOTHETICAL 5-OXOPROLINASE (EUROFUNG)-RELATED"/>
    <property type="match status" value="1"/>
</dbReference>
<name>A0ABR7LWL0_9ACTN</name>
<accession>A0ABR7LWL0</accession>
<organism evidence="2 3">
    <name type="scientific">Actinomadura alba</name>
    <dbReference type="NCBI Taxonomy" id="406431"/>
    <lineage>
        <taxon>Bacteria</taxon>
        <taxon>Bacillati</taxon>
        <taxon>Actinomycetota</taxon>
        <taxon>Actinomycetes</taxon>
        <taxon>Streptosporangiales</taxon>
        <taxon>Thermomonosporaceae</taxon>
        <taxon>Actinomadura</taxon>
    </lineage>
</organism>
<keyword evidence="3" id="KW-1185">Reference proteome</keyword>
<dbReference type="RefSeq" id="WP_187246289.1">
    <property type="nucleotide sequence ID" value="NZ_BAAAOK010000040.1"/>
</dbReference>
<dbReference type="Proteomes" id="UP000805614">
    <property type="component" value="Unassembled WGS sequence"/>
</dbReference>
<proteinExistence type="predicted"/>
<dbReference type="InterPro" id="IPR045079">
    <property type="entry name" value="Oxoprolinase-like"/>
</dbReference>
<dbReference type="InterPro" id="IPR008040">
    <property type="entry name" value="Hydant_A_N"/>
</dbReference>
<feature type="domain" description="Hydantoinase/oxoprolinase N-terminal" evidence="1">
    <location>
        <begin position="106"/>
        <end position="171"/>
    </location>
</feature>
<dbReference type="EMBL" id="JABVEC010000025">
    <property type="protein sequence ID" value="MBC6469237.1"/>
    <property type="molecule type" value="Genomic_DNA"/>
</dbReference>
<reference evidence="2 3" key="1">
    <citation type="submission" date="2020-06" db="EMBL/GenBank/DDBJ databases">
        <title>Actinomadura xiongansis sp. nov., isolated from soil of Baiyangdian.</title>
        <authorList>
            <person name="Zhang X."/>
        </authorList>
    </citation>
    <scope>NUCLEOTIDE SEQUENCE [LARGE SCALE GENOMIC DNA]</scope>
    <source>
        <strain evidence="2 3">HBUM206468</strain>
    </source>
</reference>
<evidence type="ECO:0000313" key="2">
    <source>
        <dbReference type="EMBL" id="MBC6469237.1"/>
    </source>
</evidence>
<gene>
    <name evidence="2" type="ORF">HKK74_27620</name>
</gene>
<evidence type="ECO:0000313" key="3">
    <source>
        <dbReference type="Proteomes" id="UP000805614"/>
    </source>
</evidence>
<dbReference type="PANTHER" id="PTHR11365">
    <property type="entry name" value="5-OXOPROLINASE RELATED"/>
    <property type="match status" value="1"/>
</dbReference>
<evidence type="ECO:0000259" key="1">
    <source>
        <dbReference type="Pfam" id="PF05378"/>
    </source>
</evidence>
<comment type="caution">
    <text evidence="2">The sequence shown here is derived from an EMBL/GenBank/DDBJ whole genome shotgun (WGS) entry which is preliminary data.</text>
</comment>
<sequence>MANRADVPVHVGMSLGPDRSQAVVVRHRTVLGSVSVPGSDPSELLSGIRPADRAQARSVTIDISRLLLAAVLQASGGLSPVAMIRVRPRAATDLALGRHPAEVIERLVTRRFTIPGGHDLFGRELGPLDRQALQAVCREIERDGTRCIAVVAAGSQAQPRHEREVADRLQAVLPDARISVAYDFGGLGLAPREATVALNSALSDIAEDILDACESAVRRWTPGMPLHVGRGDGGWVTASRMRTLPVLGLGAADALELLGAAALTGVDDCRVLLDRPSGRVVGDVRHLLVAVRPYALHGLGTELVVPTAALTGADGVQNASDPMAWRSGDVPLVEADRDPDELICIGAAVSRPTAWLDEIAFIESTDELEGIRRDAQARATAIVTANGANPGTADIVEMSTVAMPYSPSGTVRVRVRVAGALDIRSRPGS</sequence>